<reference evidence="6 7" key="1">
    <citation type="submission" date="2017-09" db="EMBL/GenBank/DDBJ databases">
        <title>Bacterial strain isolated from the female urinary microbiota.</title>
        <authorList>
            <person name="Thomas-White K."/>
            <person name="Kumar N."/>
            <person name="Forster S."/>
            <person name="Putonti C."/>
            <person name="Lawley T."/>
            <person name="Wolfe A.J."/>
        </authorList>
    </citation>
    <scope>NUCLEOTIDE SEQUENCE [LARGE SCALE GENOMIC DNA]</scope>
    <source>
        <strain evidence="6 7">UMB0683</strain>
    </source>
</reference>
<dbReference type="AlphaFoldDB" id="A0A2J6NP29"/>
<evidence type="ECO:0000256" key="2">
    <source>
        <dbReference type="ARBA" id="ARBA00022448"/>
    </source>
</evidence>
<keyword evidence="5" id="KW-0812">Transmembrane</keyword>
<gene>
    <name evidence="6" type="ORF">CK797_02170</name>
</gene>
<comment type="caution">
    <text evidence="6">The sequence shown here is derived from an EMBL/GenBank/DDBJ whole genome shotgun (WGS) entry which is preliminary data.</text>
</comment>
<dbReference type="InterPro" id="IPR006127">
    <property type="entry name" value="ZnuA-like"/>
</dbReference>
<dbReference type="CDD" id="cd01020">
    <property type="entry name" value="TroA_b"/>
    <property type="match status" value="1"/>
</dbReference>
<proteinExistence type="predicted"/>
<comment type="subcellular location">
    <subcellularLocation>
        <location evidence="1">Cell envelope</location>
    </subcellularLocation>
</comment>
<dbReference type="RefSeq" id="WP_104688173.1">
    <property type="nucleotide sequence ID" value="NZ_PNFV01000002.1"/>
</dbReference>
<evidence type="ECO:0000256" key="4">
    <source>
        <dbReference type="ARBA" id="ARBA00022729"/>
    </source>
</evidence>
<feature type="transmembrane region" description="Helical" evidence="5">
    <location>
        <begin position="6"/>
        <end position="26"/>
    </location>
</feature>
<evidence type="ECO:0000256" key="3">
    <source>
        <dbReference type="ARBA" id="ARBA00022723"/>
    </source>
</evidence>
<evidence type="ECO:0000313" key="7">
    <source>
        <dbReference type="Proteomes" id="UP000239920"/>
    </source>
</evidence>
<name>A0A2J6NP29_9LACO</name>
<protein>
    <submittedName>
        <fullName evidence="6">Metal ABC transporter substrate-binding protein</fullName>
    </submittedName>
</protein>
<accession>A0A2J6NP29</accession>
<organism evidence="6 7">
    <name type="scientific">Limosilactobacillus pontis</name>
    <dbReference type="NCBI Taxonomy" id="35787"/>
    <lineage>
        <taxon>Bacteria</taxon>
        <taxon>Bacillati</taxon>
        <taxon>Bacillota</taxon>
        <taxon>Bacilli</taxon>
        <taxon>Lactobacillales</taxon>
        <taxon>Lactobacillaceae</taxon>
        <taxon>Limosilactobacillus</taxon>
    </lineage>
</organism>
<dbReference type="Pfam" id="PF01297">
    <property type="entry name" value="ZnuA"/>
    <property type="match status" value="1"/>
</dbReference>
<keyword evidence="4" id="KW-0732">Signal</keyword>
<dbReference type="GO" id="GO:0046872">
    <property type="term" value="F:metal ion binding"/>
    <property type="evidence" value="ECO:0007669"/>
    <property type="project" value="UniProtKB-KW"/>
</dbReference>
<keyword evidence="2" id="KW-0813">Transport</keyword>
<sequence>MKKFTIGITSLIAGLIVIIAIAMIPWKNLNHQQKPIQVVTGMNFYGEVAQQVAGNHGKVTSFINNPSVDPHDYQPGTKQAQELGRANIIIENGVGYDSWMNKLIKSSGNSKARVVNVSHLVGKKDGDNEHIWYQPATVKKLATDLATQFGKIDPQHKADYQKNAHRYLASLKPLDREIAKVKRQVNPANNQVAVSEPVFDYALSNLGYQVMDKHFEKAIEDGSDPSPKDINEIQQAIKNHQIAFFVNNSQASDSVVKNLVKLAHQNNVPVLNVTETKPKGKTYTQWMTNQYRALAKIQQTAQN</sequence>
<dbReference type="PANTHER" id="PTHR42953">
    <property type="entry name" value="HIGH-AFFINITY ZINC UPTAKE SYSTEM PROTEIN ZNUA-RELATED"/>
    <property type="match status" value="1"/>
</dbReference>
<dbReference type="EMBL" id="PNFV01000002">
    <property type="protein sequence ID" value="PMB83071.1"/>
    <property type="molecule type" value="Genomic_DNA"/>
</dbReference>
<evidence type="ECO:0000256" key="5">
    <source>
        <dbReference type="SAM" id="Phobius"/>
    </source>
</evidence>
<dbReference type="SUPFAM" id="SSF53807">
    <property type="entry name" value="Helical backbone' metal receptor"/>
    <property type="match status" value="1"/>
</dbReference>
<evidence type="ECO:0000313" key="6">
    <source>
        <dbReference type="EMBL" id="PMB83071.1"/>
    </source>
</evidence>
<keyword evidence="5" id="KW-0472">Membrane</keyword>
<dbReference type="Gene3D" id="3.40.50.1980">
    <property type="entry name" value="Nitrogenase molybdenum iron protein domain"/>
    <property type="match status" value="2"/>
</dbReference>
<dbReference type="Proteomes" id="UP000239920">
    <property type="component" value="Unassembled WGS sequence"/>
</dbReference>
<dbReference type="InterPro" id="IPR050492">
    <property type="entry name" value="Bact_metal-bind_prot9"/>
</dbReference>
<dbReference type="GO" id="GO:0030313">
    <property type="term" value="C:cell envelope"/>
    <property type="evidence" value="ECO:0007669"/>
    <property type="project" value="UniProtKB-SubCell"/>
</dbReference>
<dbReference type="GO" id="GO:0030001">
    <property type="term" value="P:metal ion transport"/>
    <property type="evidence" value="ECO:0007669"/>
    <property type="project" value="InterPro"/>
</dbReference>
<dbReference type="PANTHER" id="PTHR42953:SF1">
    <property type="entry name" value="METAL-BINDING PROTEIN HI_0362-RELATED"/>
    <property type="match status" value="1"/>
</dbReference>
<evidence type="ECO:0000256" key="1">
    <source>
        <dbReference type="ARBA" id="ARBA00004196"/>
    </source>
</evidence>
<dbReference type="OrthoDB" id="9810636at2"/>
<keyword evidence="5" id="KW-1133">Transmembrane helix</keyword>
<keyword evidence="3" id="KW-0479">Metal-binding</keyword>